<keyword evidence="3" id="KW-1185">Reference proteome</keyword>
<evidence type="ECO:0000256" key="1">
    <source>
        <dbReference type="SAM" id="MobiDB-lite"/>
    </source>
</evidence>
<evidence type="ECO:0000313" key="2">
    <source>
        <dbReference type="EMBL" id="QVM82939.1"/>
    </source>
</evidence>
<dbReference type="RefSeq" id="WP_213502224.1">
    <property type="nucleotide sequence ID" value="NZ_CP054856.1"/>
</dbReference>
<proteinExistence type="predicted"/>
<sequence length="305" mass="33388">MSVENTQQLKYQNNLEMELQLQTSPLEAAVTVQSDASASKIKIKDLVGNGEPQEDDEREGTTKWQRTTFDGVWIPKPNELYYAEIIENADQLQTAIGLQGAATKNGSGVVNRAKTRRILEGFYGNRISGKEGTTVNAFPAGSYIDVDTGAAAAAKMNTAKLRGANKFLTQNYVPDEAERYMVLTADDNDALLTEVPATSADFTAAYQGVFNKGKIMSMLGWNFIHLELDNPLLKTVPDLATDGNGYRLNPFWVKPGLVLNFWQALRAEVGKLPERRFMPGVLAGTTCAASRTQEGMTGIIRNVKG</sequence>
<reference evidence="2 3" key="1">
    <citation type="journal article" date="2021" name="Int. J. Syst. Evol. Microbiol.">
        <title>Novosphingobium decolorationis sp. nov., an aniline blue-decolourizing bacterium isolated from East Pacific sediment.</title>
        <authorList>
            <person name="Chen X."/>
            <person name="Dong B."/>
            <person name="Chen T."/>
            <person name="Ren N."/>
            <person name="Wang J."/>
            <person name="Xu Y."/>
            <person name="Yang J."/>
            <person name="Zhu S."/>
            <person name="Chen J."/>
        </authorList>
    </citation>
    <scope>NUCLEOTIDE SEQUENCE [LARGE SCALE GENOMIC DNA]</scope>
    <source>
        <strain evidence="2 3">502str22</strain>
    </source>
</reference>
<gene>
    <name evidence="2" type="ORF">HT578_03760</name>
</gene>
<protein>
    <submittedName>
        <fullName evidence="2">Uncharacterized protein</fullName>
    </submittedName>
</protein>
<dbReference type="EMBL" id="CP054856">
    <property type="protein sequence ID" value="QVM82939.1"/>
    <property type="molecule type" value="Genomic_DNA"/>
</dbReference>
<organism evidence="2 3">
    <name type="scientific">Novosphingobium decolorationis</name>
    <dbReference type="NCBI Taxonomy" id="2698673"/>
    <lineage>
        <taxon>Bacteria</taxon>
        <taxon>Pseudomonadati</taxon>
        <taxon>Pseudomonadota</taxon>
        <taxon>Alphaproteobacteria</taxon>
        <taxon>Sphingomonadales</taxon>
        <taxon>Sphingomonadaceae</taxon>
        <taxon>Novosphingobium</taxon>
    </lineage>
</organism>
<evidence type="ECO:0000313" key="3">
    <source>
        <dbReference type="Proteomes" id="UP000677126"/>
    </source>
</evidence>
<dbReference type="Proteomes" id="UP000677126">
    <property type="component" value="Chromosome"/>
</dbReference>
<feature type="region of interest" description="Disordered" evidence="1">
    <location>
        <begin position="43"/>
        <end position="62"/>
    </location>
</feature>
<name>A0ABX8E2W2_9SPHN</name>
<dbReference type="InterPro" id="IPR045565">
    <property type="entry name" value="Phage_capsid_2"/>
</dbReference>
<accession>A0ABX8E2W2</accession>
<dbReference type="Pfam" id="PF19821">
    <property type="entry name" value="Phage_capsid_2"/>
    <property type="match status" value="1"/>
</dbReference>